<dbReference type="EMBL" id="KV056816">
    <property type="protein sequence ID" value="KZV06849.1"/>
    <property type="molecule type" value="Genomic_DNA"/>
</dbReference>
<organism evidence="2 3">
    <name type="scientific">Dorcoceras hygrometricum</name>
    <dbReference type="NCBI Taxonomy" id="472368"/>
    <lineage>
        <taxon>Eukaryota</taxon>
        <taxon>Viridiplantae</taxon>
        <taxon>Streptophyta</taxon>
        <taxon>Embryophyta</taxon>
        <taxon>Tracheophyta</taxon>
        <taxon>Spermatophyta</taxon>
        <taxon>Magnoliopsida</taxon>
        <taxon>eudicotyledons</taxon>
        <taxon>Gunneridae</taxon>
        <taxon>Pentapetalae</taxon>
        <taxon>asterids</taxon>
        <taxon>lamiids</taxon>
        <taxon>Lamiales</taxon>
        <taxon>Gesneriaceae</taxon>
        <taxon>Didymocarpoideae</taxon>
        <taxon>Trichosporeae</taxon>
        <taxon>Loxocarpinae</taxon>
        <taxon>Dorcoceras</taxon>
    </lineage>
</organism>
<evidence type="ECO:0000256" key="1">
    <source>
        <dbReference type="SAM" id="MobiDB-lite"/>
    </source>
</evidence>
<evidence type="ECO:0000313" key="3">
    <source>
        <dbReference type="Proteomes" id="UP000250235"/>
    </source>
</evidence>
<gene>
    <name evidence="2" type="ORF">F511_45670</name>
</gene>
<feature type="region of interest" description="Disordered" evidence="1">
    <location>
        <begin position="1"/>
        <end position="29"/>
    </location>
</feature>
<sequence length="208" mass="23080">MPGSSPDGGRRQHRVRRMAARRRAKRGHFAQHRAPRVERSMSIIAQQLAPGRWPLPDVGCATMRKNRDIQSASMREGAATGRRNTCAKQQQLWSTIARQVRGRACTIVRGGAPHARRRFQPIFFLFDLNLKIEIRYNMATILLMDPSHSSDTTVGEPALEGLKRLARTDSPRKTDRSKSDQLAATTALVLAGGGGGFWERKGAAESLV</sequence>
<proteinExistence type="predicted"/>
<keyword evidence="3" id="KW-1185">Reference proteome</keyword>
<feature type="compositionally biased region" description="Basic residues" evidence="1">
    <location>
        <begin position="11"/>
        <end position="29"/>
    </location>
</feature>
<protein>
    <submittedName>
        <fullName evidence="2">Uncharacterized protein</fullName>
    </submittedName>
</protein>
<reference evidence="2 3" key="1">
    <citation type="journal article" date="2015" name="Proc. Natl. Acad. Sci. U.S.A.">
        <title>The resurrection genome of Boea hygrometrica: A blueprint for survival of dehydration.</title>
        <authorList>
            <person name="Xiao L."/>
            <person name="Yang G."/>
            <person name="Zhang L."/>
            <person name="Yang X."/>
            <person name="Zhao S."/>
            <person name="Ji Z."/>
            <person name="Zhou Q."/>
            <person name="Hu M."/>
            <person name="Wang Y."/>
            <person name="Chen M."/>
            <person name="Xu Y."/>
            <person name="Jin H."/>
            <person name="Xiao X."/>
            <person name="Hu G."/>
            <person name="Bao F."/>
            <person name="Hu Y."/>
            <person name="Wan P."/>
            <person name="Li L."/>
            <person name="Deng X."/>
            <person name="Kuang T."/>
            <person name="Xiang C."/>
            <person name="Zhu J.K."/>
            <person name="Oliver M.J."/>
            <person name="He Y."/>
        </authorList>
    </citation>
    <scope>NUCLEOTIDE SEQUENCE [LARGE SCALE GENOMIC DNA]</scope>
    <source>
        <strain evidence="3">cv. XS01</strain>
    </source>
</reference>
<dbReference type="AlphaFoldDB" id="A0A2Z6ZVC6"/>
<dbReference type="Proteomes" id="UP000250235">
    <property type="component" value="Unassembled WGS sequence"/>
</dbReference>
<name>A0A2Z6ZVC6_9LAMI</name>
<evidence type="ECO:0000313" key="2">
    <source>
        <dbReference type="EMBL" id="KZV06849.1"/>
    </source>
</evidence>
<accession>A0A2Z6ZVC6</accession>